<dbReference type="GO" id="GO:0005524">
    <property type="term" value="F:ATP binding"/>
    <property type="evidence" value="ECO:0007669"/>
    <property type="project" value="UniProtKB-UniRule"/>
</dbReference>
<feature type="region of interest" description="Disordered" evidence="24">
    <location>
        <begin position="377"/>
        <end position="423"/>
    </location>
</feature>
<feature type="domain" description="CCHC-type" evidence="26">
    <location>
        <begin position="750"/>
        <end position="763"/>
    </location>
</feature>
<feature type="region of interest" description="Disordered" evidence="24">
    <location>
        <begin position="1958"/>
        <end position="2004"/>
    </location>
</feature>
<evidence type="ECO:0000256" key="10">
    <source>
        <dbReference type="ARBA" id="ARBA00022750"/>
    </source>
</evidence>
<dbReference type="CDD" id="cd00303">
    <property type="entry name" value="retropepsin_like"/>
    <property type="match status" value="1"/>
</dbReference>
<dbReference type="SUPFAM" id="SSF53098">
    <property type="entry name" value="Ribonuclease H-like"/>
    <property type="match status" value="1"/>
</dbReference>
<dbReference type="GO" id="GO:0004519">
    <property type="term" value="F:endonuclease activity"/>
    <property type="evidence" value="ECO:0007669"/>
    <property type="project" value="UniProtKB-KW"/>
</dbReference>
<feature type="domain" description="Integrase catalytic" evidence="28">
    <location>
        <begin position="1570"/>
        <end position="1733"/>
    </location>
</feature>
<keyword evidence="14 23" id="KW-0067">ATP-binding</keyword>
<evidence type="ECO:0000313" key="29">
    <source>
        <dbReference type="EMBL" id="KAJ9538197.1"/>
    </source>
</evidence>
<dbReference type="Pfam" id="PF00069">
    <property type="entry name" value="Pkinase"/>
    <property type="match status" value="1"/>
</dbReference>
<evidence type="ECO:0000256" key="6">
    <source>
        <dbReference type="ARBA" id="ARBA00022695"/>
    </source>
</evidence>
<keyword evidence="7" id="KW-0540">Nuclease</keyword>
<dbReference type="InterPro" id="IPR012337">
    <property type="entry name" value="RNaseH-like_sf"/>
</dbReference>
<keyword evidence="12" id="KW-0418">Kinase</keyword>
<dbReference type="InterPro" id="IPR036397">
    <property type="entry name" value="RNaseH_sf"/>
</dbReference>
<evidence type="ECO:0000256" key="23">
    <source>
        <dbReference type="PROSITE-ProRule" id="PRU10141"/>
    </source>
</evidence>
<proteinExistence type="inferred from homology"/>
<dbReference type="InterPro" id="IPR007918">
    <property type="entry name" value="MDM35_apoptosis"/>
</dbReference>
<dbReference type="InterPro" id="IPR036875">
    <property type="entry name" value="Znf_CCHC_sf"/>
</dbReference>
<dbReference type="PROSITE" id="PS50994">
    <property type="entry name" value="INTEGRASE"/>
    <property type="match status" value="1"/>
</dbReference>
<dbReference type="Pfam" id="PF08284">
    <property type="entry name" value="RVP_2"/>
    <property type="match status" value="1"/>
</dbReference>
<keyword evidence="9 23" id="KW-0547">Nucleotide-binding</keyword>
<evidence type="ECO:0000259" key="25">
    <source>
        <dbReference type="PROSITE" id="PS50011"/>
    </source>
</evidence>
<evidence type="ECO:0000256" key="4">
    <source>
        <dbReference type="ARBA" id="ARBA00022670"/>
    </source>
</evidence>
<dbReference type="InterPro" id="IPR017441">
    <property type="entry name" value="Protein_kinase_ATP_BS"/>
</dbReference>
<keyword evidence="18" id="KW-0239">DNA-directed DNA polymerase</keyword>
<dbReference type="GO" id="GO:0004190">
    <property type="term" value="F:aspartic-type endopeptidase activity"/>
    <property type="evidence" value="ECO:0007669"/>
    <property type="project" value="UniProtKB-KW"/>
</dbReference>
<evidence type="ECO:0000256" key="9">
    <source>
        <dbReference type="ARBA" id="ARBA00022741"/>
    </source>
</evidence>
<dbReference type="Gene3D" id="3.30.200.20">
    <property type="entry name" value="Phosphorylase Kinase, domain 1"/>
    <property type="match status" value="1"/>
</dbReference>
<evidence type="ECO:0000256" key="18">
    <source>
        <dbReference type="ARBA" id="ARBA00022932"/>
    </source>
</evidence>
<dbReference type="InterPro" id="IPR021109">
    <property type="entry name" value="Peptidase_aspartic_dom_sf"/>
</dbReference>
<evidence type="ECO:0000256" key="11">
    <source>
        <dbReference type="ARBA" id="ARBA00022759"/>
    </source>
</evidence>
<evidence type="ECO:0000256" key="13">
    <source>
        <dbReference type="ARBA" id="ARBA00022801"/>
    </source>
</evidence>
<keyword evidence="6" id="KW-0548">Nucleotidyltransferase</keyword>
<dbReference type="SUPFAM" id="SSF57756">
    <property type="entry name" value="Retrovirus zinc finger-like domains"/>
    <property type="match status" value="1"/>
</dbReference>
<dbReference type="EC" id="2.7.7.49" evidence="2"/>
<dbReference type="PROSITE" id="PS00108">
    <property type="entry name" value="PROTEIN_KINASE_ST"/>
    <property type="match status" value="1"/>
</dbReference>
<dbReference type="SUPFAM" id="SSF56112">
    <property type="entry name" value="Protein kinase-like (PK-like)"/>
    <property type="match status" value="1"/>
</dbReference>
<dbReference type="InterPro" id="IPR011009">
    <property type="entry name" value="Kinase-like_dom_sf"/>
</dbReference>
<dbReference type="PROSITE" id="PS50878">
    <property type="entry name" value="RT_POL"/>
    <property type="match status" value="1"/>
</dbReference>
<dbReference type="InterPro" id="IPR041588">
    <property type="entry name" value="Integrase_H2C2"/>
</dbReference>
<dbReference type="Gene3D" id="1.10.340.70">
    <property type="match status" value="1"/>
</dbReference>
<keyword evidence="22" id="KW-0862">Zinc</keyword>
<evidence type="ECO:0000256" key="5">
    <source>
        <dbReference type="ARBA" id="ARBA00022679"/>
    </source>
</evidence>
<dbReference type="Pfam" id="PF00078">
    <property type="entry name" value="RVT_1"/>
    <property type="match status" value="1"/>
</dbReference>
<dbReference type="InterPro" id="IPR001878">
    <property type="entry name" value="Znf_CCHC"/>
</dbReference>
<evidence type="ECO:0000256" key="2">
    <source>
        <dbReference type="ARBA" id="ARBA00012493"/>
    </source>
</evidence>
<dbReference type="InterPro" id="IPR041373">
    <property type="entry name" value="RT_RNaseH"/>
</dbReference>
<keyword evidence="20" id="KW-1015">Disulfide bond</keyword>
<evidence type="ECO:0000256" key="16">
    <source>
        <dbReference type="ARBA" id="ARBA00022908"/>
    </source>
</evidence>
<keyword evidence="19" id="KW-0238">DNA-binding</keyword>
<dbReference type="EMBL" id="JARYMX010000008">
    <property type="protein sequence ID" value="KAJ9538197.1"/>
    <property type="molecule type" value="Genomic_DNA"/>
</dbReference>
<dbReference type="GO" id="GO:0006310">
    <property type="term" value="P:DNA recombination"/>
    <property type="evidence" value="ECO:0007669"/>
    <property type="project" value="UniProtKB-KW"/>
</dbReference>
<evidence type="ECO:0000256" key="7">
    <source>
        <dbReference type="ARBA" id="ARBA00022722"/>
    </source>
</evidence>
<dbReference type="SUPFAM" id="SSF50630">
    <property type="entry name" value="Acid proteases"/>
    <property type="match status" value="1"/>
</dbReference>
<dbReference type="Pfam" id="PF24626">
    <property type="entry name" value="SH3_Tf2-1"/>
    <property type="match status" value="1"/>
</dbReference>
<dbReference type="InterPro" id="IPR005162">
    <property type="entry name" value="Retrotrans_gag_dom"/>
</dbReference>
<keyword evidence="17" id="KW-0695">RNA-directed DNA polymerase</keyword>
<evidence type="ECO:0000259" key="27">
    <source>
        <dbReference type="PROSITE" id="PS50878"/>
    </source>
</evidence>
<dbReference type="Gene3D" id="2.40.70.10">
    <property type="entry name" value="Acid Proteases"/>
    <property type="match status" value="1"/>
</dbReference>
<evidence type="ECO:0000256" key="1">
    <source>
        <dbReference type="ARBA" id="ARBA00006196"/>
    </source>
</evidence>
<evidence type="ECO:0000256" key="22">
    <source>
        <dbReference type="PROSITE-ProRule" id="PRU00047"/>
    </source>
</evidence>
<evidence type="ECO:0000313" key="30">
    <source>
        <dbReference type="Proteomes" id="UP001172457"/>
    </source>
</evidence>
<accession>A0AA38SS26</accession>
<dbReference type="Pfam" id="PF17921">
    <property type="entry name" value="Integrase_H2C2"/>
    <property type="match status" value="1"/>
</dbReference>
<dbReference type="GO" id="GO:0015074">
    <property type="term" value="P:DNA integration"/>
    <property type="evidence" value="ECO:0007669"/>
    <property type="project" value="UniProtKB-KW"/>
</dbReference>
<keyword evidence="3" id="KW-0723">Serine/threonine-protein kinase</keyword>
<keyword evidence="30" id="KW-1185">Reference proteome</keyword>
<evidence type="ECO:0000256" key="15">
    <source>
        <dbReference type="ARBA" id="ARBA00022842"/>
    </source>
</evidence>
<dbReference type="SUPFAM" id="SSF56672">
    <property type="entry name" value="DNA/RNA polymerases"/>
    <property type="match status" value="1"/>
</dbReference>
<gene>
    <name evidence="29" type="ORF">OSB04_030930</name>
</gene>
<evidence type="ECO:0000256" key="20">
    <source>
        <dbReference type="ARBA" id="ARBA00023157"/>
    </source>
</evidence>
<dbReference type="InterPro" id="IPR050951">
    <property type="entry name" value="Retrovirus_Pol_polyprotein"/>
</dbReference>
<sequence>MSEMNHLNHLKIPLEVIKRCTEDFNETKVIGKGGYGRVYKGILCWDKHENRLVAVKRLDVTASGQGKDEFQIEVKMLSSCRHKNIITLIGFCNDDTEMIIVYEYASHGSLHKYLSRASLLDELPWQRRLQICIDVASALEYLHNHVATDHRIIHRDVKSANILLDSNRNAKLSDFGLSRMGPANQQDTMLMTNPAGTLGYLHPLHAKGNILTKEVDVYSFGVVLFEVLCGRPAILSNYSDEQQHLVRLARTGYDNGELDKIIDERIKGDIKPRVLTKVSDLAYQCLQETREKRPTIDEVTLQLKEAIKIQIQLDHLHLHLLHLSKPQTSNVGSWCFSILGFVQDITRYSGRRPQVGFGLRVSLGEMLGRPICMANTRSQTGAARGPPDQTASTADQRNRVEAVESPPRPLILGGGPEHVPRVNLEEPNPVLTEVTPEMRMLDNVMKAVNEAMSKQQESFMKMLEDREASQRRNEAVGENAGNGSGDAEVVVVTEETRTTGDKEKEKAKAKGCSYKNFLGCKPPEFRGCNEPITCLYWLREMEMAFEASECDDSQRVKFASHLLKGEALTWWNLTRSSLTPEIYARLSWAEFKKKMLEKYCSERALDKIEDEFRGMKKGNNPISFYAKDFLEKLGMVEHLAPDEKSKIKAYSRGLPAEMRSAVRIARVTTLHEAIEESLRIEDDITQARVEGYQAGQKRRFEEAAASARPNKTFHDGKRGGSREEVKWCNKCRSKHVGPCRRDFPTSVPTCGKCGKRGHMTRDCMPRVAVCYECKEPGHYRDGCPKFKKASTGGSSGSVARGEVPPKVTSRAFQMTATEAREASDLVSGTFLVNSIPALILFDTGAERSFVHDTLAKKFIMPTTPLSDALVVEVAGGFLVTVRDCYEGCSIELDGEPFSATLIPMNVGSFDVVLGIDWLRAHDANIGCGKKMVTIPTPRGELITVYGDKKKGTSTTISMIKARKCLAKGCASYLAYVIDTKLEKKGVADVDVVREFPDVFPEDLPGLPPERQVEFHIDLTPGAAPIARAPYRLAPTEMKEMMTQLEELSEKGFIRPSSSPWGAPVLFVKKKDGSMRMCIDYRELNKVTVKNRYPLPRIDDLFDQLQGAGCFSKIDLRSGYHQVRVKEDDIPKTAFRTRYGHYEFLVMPFGLTNAPAVFMDLMNRVCRPFLDKSVIVFIDDILVYSKDEAEHERHLREVLNVLRVEKLFAKFSKCEFWLHEVQFLGHVVSRDGIKVDPAKIEAMMSWKSPTNPSEIRSFLGLAGYYRRFIQDFSKIASALTVLTKKNAKFLWTEKQEEAFQTLKKKLCQAPILSLPDGSEDFVVYSDASKMGLGCVLMQRGKVISYASRQLKDHERNYPVHDLELAAVVFALKLWRHYLYGTKCTLFTDHKSLQHIFDQKELNMRQRRWLELLKDYDCDLLYHPGKANVVADALSRKNHGDGIGVTLNRISVVSSLLERIKTSQTEGLREENLKDEVMVKQKELLTEDSRGLKLFQGRIWVPKVGGNRELLLEEAHKSKYSIHPGSTKMYRDLKMDYWWPIMKLDVAKYVEKCVTCLQVKAEHQKPYGSLQPLEIPEWKWEHITMDFVTKLPRTLRGHDTIWVIVDRLTKSAHFLEMRETLPMDKLAKLYINEVVRRHGVPLSIVSDRDSRFTSRFWDGLQEGLGTTLKLSTAYHPQTDGQSERTIQTLEDMLRSCVIDFGGNWDTHLPLVEFAYNNSYHSSIGMAPFEALYGRKCRTPTCWLEAGEKQFAGPEIIQETADKVKGIRERLKAAQDRQKSYADKKRRPIDFQVGDRVMLKVSPWKGIIRFGKRGKLSPRFLGPFTILEKVGLQAYRLELPPEMDGIHPTFHVCYLRKCLAEEESVIPLSEIRVDSGNRCVEEPEAILERKTKKLRHKEVAMVKVQWKHHRGANVTWEAEEDMKRRYPRLFTYSGRRPQVGFGLRVSLGEMLGRPICMANTRSQTGAARGPPDQTASTADQRNRVEAVESPPRPLILGGGPEHVPRVNLEEPNPVLTEVTPEMRMLDNVMKAVNEAMSKQQESFMKMLEDREASQRRNEAVGENAGNGSGDAEVVVVTEETRTTGDKEKEKAKAKGCSYKNFLGCKPPEFRGCNEPITCLYWLREMEMAFEASECDDSQRVKFASHLLKGEALTWWNLTRSSLTPEIYARLSWAEFKKKMLEKYCSERALDKIEDEFRGMKKGNNPISFYAKDFLEKLGMVEHLAPDEKSKIKAYSRGLPAEMRSAVRIARVTTLHEAIEESLRIEDDITTKKCGGSCKNSKKNLKKNLHCRCSKFRSAQETQSKYRKGGNNDADGYGGGGDDGLKVVVVVVVVFWWWYSEKFLKGHWDKEECVSEWDKYKDCLSKHLEDKNLSRILEAEGVNRIPASISK</sequence>
<dbReference type="InterPro" id="IPR000477">
    <property type="entry name" value="RT_dom"/>
</dbReference>
<keyword evidence="4" id="KW-0645">Protease</keyword>
<dbReference type="GO" id="GO:0003677">
    <property type="term" value="F:DNA binding"/>
    <property type="evidence" value="ECO:0007669"/>
    <property type="project" value="UniProtKB-KW"/>
</dbReference>
<keyword evidence="13" id="KW-0378">Hydrolase</keyword>
<dbReference type="FunFam" id="3.30.420.10:FF:000032">
    <property type="entry name" value="Retrovirus-related Pol polyprotein from transposon 297-like Protein"/>
    <property type="match status" value="1"/>
</dbReference>
<dbReference type="CDD" id="cd09274">
    <property type="entry name" value="RNase_HI_RT_Ty3"/>
    <property type="match status" value="1"/>
</dbReference>
<name>A0AA38SS26_9ASTR</name>
<evidence type="ECO:0000256" key="8">
    <source>
        <dbReference type="ARBA" id="ARBA00022723"/>
    </source>
</evidence>
<dbReference type="InterPro" id="IPR008271">
    <property type="entry name" value="Ser/Thr_kinase_AS"/>
</dbReference>
<dbReference type="Gene3D" id="4.10.60.10">
    <property type="entry name" value="Zinc finger, CCHC-type"/>
    <property type="match status" value="1"/>
</dbReference>
<evidence type="ECO:0000256" key="21">
    <source>
        <dbReference type="ARBA" id="ARBA00023172"/>
    </source>
</evidence>
<dbReference type="Gene3D" id="3.30.420.10">
    <property type="entry name" value="Ribonuclease H-like superfamily/Ribonuclease H"/>
    <property type="match status" value="1"/>
</dbReference>
<dbReference type="FunFam" id="3.30.70.270:FF:000020">
    <property type="entry name" value="Transposon Tf2-6 polyprotein-like Protein"/>
    <property type="match status" value="1"/>
</dbReference>
<dbReference type="InterPro" id="IPR056924">
    <property type="entry name" value="SH3_Tf2-1"/>
</dbReference>
<keyword evidence="16" id="KW-0229">DNA integration</keyword>
<evidence type="ECO:0000256" key="12">
    <source>
        <dbReference type="ARBA" id="ARBA00022777"/>
    </source>
</evidence>
<comment type="similarity">
    <text evidence="1">Belongs to the TRIAP1/MDM35 family.</text>
</comment>
<dbReference type="GO" id="GO:0003964">
    <property type="term" value="F:RNA-directed DNA polymerase activity"/>
    <property type="evidence" value="ECO:0007669"/>
    <property type="project" value="UniProtKB-KW"/>
</dbReference>
<dbReference type="PROSITE" id="PS00107">
    <property type="entry name" value="PROTEIN_KINASE_ATP"/>
    <property type="match status" value="1"/>
</dbReference>
<dbReference type="GO" id="GO:0008270">
    <property type="term" value="F:zinc ion binding"/>
    <property type="evidence" value="ECO:0007669"/>
    <property type="project" value="UniProtKB-KW"/>
</dbReference>
<keyword evidence="10" id="KW-0064">Aspartyl protease</keyword>
<keyword evidence="22" id="KW-0863">Zinc-finger</keyword>
<dbReference type="Gene3D" id="3.10.10.10">
    <property type="entry name" value="HIV Type 1 Reverse Transcriptase, subunit A, domain 1"/>
    <property type="match status" value="1"/>
</dbReference>
<evidence type="ECO:0000259" key="26">
    <source>
        <dbReference type="PROSITE" id="PS50158"/>
    </source>
</evidence>
<organism evidence="29 30">
    <name type="scientific">Centaurea solstitialis</name>
    <name type="common">yellow star-thistle</name>
    <dbReference type="NCBI Taxonomy" id="347529"/>
    <lineage>
        <taxon>Eukaryota</taxon>
        <taxon>Viridiplantae</taxon>
        <taxon>Streptophyta</taxon>
        <taxon>Embryophyta</taxon>
        <taxon>Tracheophyta</taxon>
        <taxon>Spermatophyta</taxon>
        <taxon>Magnoliopsida</taxon>
        <taxon>eudicotyledons</taxon>
        <taxon>Gunneridae</taxon>
        <taxon>Pentapetalae</taxon>
        <taxon>asterids</taxon>
        <taxon>campanulids</taxon>
        <taxon>Asterales</taxon>
        <taxon>Asteraceae</taxon>
        <taxon>Carduoideae</taxon>
        <taxon>Cardueae</taxon>
        <taxon>Centaureinae</taxon>
        <taxon>Centaurea</taxon>
    </lineage>
</organism>
<dbReference type="FunFam" id="3.10.20.370:FF:000001">
    <property type="entry name" value="Retrovirus-related Pol polyprotein from transposon 17.6-like protein"/>
    <property type="match status" value="1"/>
</dbReference>
<feature type="domain" description="Protein kinase" evidence="25">
    <location>
        <begin position="24"/>
        <end position="318"/>
    </location>
</feature>
<dbReference type="InterPro" id="IPR000719">
    <property type="entry name" value="Prot_kinase_dom"/>
</dbReference>
<dbReference type="PROSITE" id="PS50158">
    <property type="entry name" value="ZF_CCHC"/>
    <property type="match status" value="2"/>
</dbReference>
<dbReference type="Pfam" id="PF17917">
    <property type="entry name" value="RT_RNaseH"/>
    <property type="match status" value="1"/>
</dbReference>
<evidence type="ECO:0000256" key="14">
    <source>
        <dbReference type="ARBA" id="ARBA00022840"/>
    </source>
</evidence>
<evidence type="ECO:0000256" key="24">
    <source>
        <dbReference type="SAM" id="MobiDB-lite"/>
    </source>
</evidence>
<comment type="caution">
    <text evidence="29">The sequence shown here is derived from an EMBL/GenBank/DDBJ whole genome shotgun (WGS) entry which is preliminary data.</text>
</comment>
<dbReference type="GO" id="GO:0004674">
    <property type="term" value="F:protein serine/threonine kinase activity"/>
    <property type="evidence" value="ECO:0007669"/>
    <property type="project" value="UniProtKB-KW"/>
</dbReference>
<evidence type="ECO:0000256" key="3">
    <source>
        <dbReference type="ARBA" id="ARBA00022527"/>
    </source>
</evidence>
<dbReference type="GO" id="GO:0006508">
    <property type="term" value="P:proteolysis"/>
    <property type="evidence" value="ECO:0007669"/>
    <property type="project" value="UniProtKB-KW"/>
</dbReference>
<protein>
    <recommendedName>
        <fullName evidence="2">RNA-directed DNA polymerase</fullName>
        <ecNumber evidence="2">2.7.7.49</ecNumber>
    </recommendedName>
</protein>
<dbReference type="GO" id="GO:0003887">
    <property type="term" value="F:DNA-directed DNA polymerase activity"/>
    <property type="evidence" value="ECO:0007669"/>
    <property type="project" value="UniProtKB-KW"/>
</dbReference>
<dbReference type="CDD" id="cd01647">
    <property type="entry name" value="RT_LTR"/>
    <property type="match status" value="1"/>
</dbReference>
<keyword evidence="11" id="KW-0255">Endonuclease</keyword>
<dbReference type="Gene3D" id="1.10.510.10">
    <property type="entry name" value="Transferase(Phosphotransferase) domain 1"/>
    <property type="match status" value="1"/>
</dbReference>
<evidence type="ECO:0000256" key="19">
    <source>
        <dbReference type="ARBA" id="ARBA00023125"/>
    </source>
</evidence>
<dbReference type="Gene3D" id="3.30.70.270">
    <property type="match status" value="2"/>
</dbReference>
<feature type="domain" description="Reverse transcriptase" evidence="27">
    <location>
        <begin position="1048"/>
        <end position="1227"/>
    </location>
</feature>
<keyword evidence="21" id="KW-0233">DNA recombination</keyword>
<feature type="binding site" evidence="23">
    <location>
        <position position="56"/>
    </location>
    <ligand>
        <name>ATP</name>
        <dbReference type="ChEBI" id="CHEBI:30616"/>
    </ligand>
</feature>
<dbReference type="PANTHER" id="PTHR37984:SF5">
    <property type="entry name" value="PROTEIN NYNRIN-LIKE"/>
    <property type="match status" value="1"/>
</dbReference>
<dbReference type="SMART" id="SM00343">
    <property type="entry name" value="ZnF_C2HC"/>
    <property type="match status" value="2"/>
</dbReference>
<dbReference type="Proteomes" id="UP001172457">
    <property type="component" value="Chromosome 8"/>
</dbReference>
<dbReference type="PROSITE" id="PS50011">
    <property type="entry name" value="PROTEIN_KINASE_DOM"/>
    <property type="match status" value="1"/>
</dbReference>
<keyword evidence="15" id="KW-0460">Magnesium</keyword>
<feature type="domain" description="CCHC-type" evidence="26">
    <location>
        <begin position="770"/>
        <end position="785"/>
    </location>
</feature>
<dbReference type="InterPro" id="IPR043128">
    <property type="entry name" value="Rev_trsase/Diguanyl_cyclase"/>
</dbReference>
<evidence type="ECO:0000259" key="28">
    <source>
        <dbReference type="PROSITE" id="PS50994"/>
    </source>
</evidence>
<dbReference type="InterPro" id="IPR001584">
    <property type="entry name" value="Integrase_cat-core"/>
</dbReference>
<keyword evidence="8" id="KW-0479">Metal-binding</keyword>
<evidence type="ECO:0000256" key="17">
    <source>
        <dbReference type="ARBA" id="ARBA00022918"/>
    </source>
</evidence>
<dbReference type="SMART" id="SM00220">
    <property type="entry name" value="S_TKc"/>
    <property type="match status" value="1"/>
</dbReference>
<dbReference type="InterPro" id="IPR043502">
    <property type="entry name" value="DNA/RNA_pol_sf"/>
</dbReference>
<dbReference type="FunFam" id="3.10.10.10:FF:000007">
    <property type="entry name" value="Retrovirus-related Pol polyprotein from transposon 17.6-like Protein"/>
    <property type="match status" value="1"/>
</dbReference>
<dbReference type="Pfam" id="PF05254">
    <property type="entry name" value="UPF0203"/>
    <property type="match status" value="1"/>
</dbReference>
<dbReference type="Pfam" id="PF03732">
    <property type="entry name" value="Retrotrans_gag"/>
    <property type="match status" value="2"/>
</dbReference>
<dbReference type="PANTHER" id="PTHR37984">
    <property type="entry name" value="PROTEIN CBG26694"/>
    <property type="match status" value="1"/>
</dbReference>
<reference evidence="29" key="1">
    <citation type="submission" date="2023-03" db="EMBL/GenBank/DDBJ databases">
        <title>Chromosome-scale reference genome and RAD-based genetic map of yellow starthistle (Centaurea solstitialis) reveal putative structural variation and QTLs associated with invader traits.</title>
        <authorList>
            <person name="Reatini B."/>
            <person name="Cang F.A."/>
            <person name="Jiang Q."/>
            <person name="Mckibben M.T.W."/>
            <person name="Barker M.S."/>
            <person name="Rieseberg L.H."/>
            <person name="Dlugosch K.M."/>
        </authorList>
    </citation>
    <scope>NUCLEOTIDE SEQUENCE</scope>
    <source>
        <strain evidence="29">CAN-66</strain>
        <tissue evidence="29">Leaf</tissue>
    </source>
</reference>
<keyword evidence="5" id="KW-0808">Transferase</keyword>
<dbReference type="FunFam" id="3.30.200.20:FF:000039">
    <property type="entry name" value="receptor-like protein kinase FERONIA"/>
    <property type="match status" value="1"/>
</dbReference>